<feature type="signal peptide" evidence="1">
    <location>
        <begin position="1"/>
        <end position="22"/>
    </location>
</feature>
<reference evidence="2" key="1">
    <citation type="submission" date="2020-01" db="EMBL/GenBank/DDBJ databases">
        <title>Muricauda ochracea sp. nov., isolated from a tidal flat of Garorim bay in Korea.</title>
        <authorList>
            <person name="Kim D."/>
            <person name="Yoo Y."/>
            <person name="Kim J.-J."/>
        </authorList>
    </citation>
    <scope>NUCLEOTIDE SEQUENCE</scope>
    <source>
        <strain evidence="2">JGD-17</strain>
    </source>
</reference>
<dbReference type="Proteomes" id="UP000667650">
    <property type="component" value="Unassembled WGS sequence"/>
</dbReference>
<comment type="caution">
    <text evidence="2">The sequence shown here is derived from an EMBL/GenBank/DDBJ whole genome shotgun (WGS) entry which is preliminary data.</text>
</comment>
<gene>
    <name evidence="2" type="ORF">GTQ34_14415</name>
</gene>
<dbReference type="EMBL" id="JAAABI010000006">
    <property type="protein sequence ID" value="NAY93108.1"/>
    <property type="molecule type" value="Genomic_DNA"/>
</dbReference>
<evidence type="ECO:0000313" key="3">
    <source>
        <dbReference type="Proteomes" id="UP000667650"/>
    </source>
</evidence>
<feature type="chain" id="PRO_5036757178" evidence="1">
    <location>
        <begin position="23"/>
        <end position="295"/>
    </location>
</feature>
<accession>A0A964TF94</accession>
<protein>
    <submittedName>
        <fullName evidence="2">Uncharacterized protein</fullName>
    </submittedName>
</protein>
<dbReference type="AlphaFoldDB" id="A0A964TF94"/>
<keyword evidence="3" id="KW-1185">Reference proteome</keyword>
<evidence type="ECO:0000313" key="2">
    <source>
        <dbReference type="EMBL" id="NAY93108.1"/>
    </source>
</evidence>
<dbReference type="PROSITE" id="PS51257">
    <property type="entry name" value="PROKAR_LIPOPROTEIN"/>
    <property type="match status" value="1"/>
</dbReference>
<dbReference type="RefSeq" id="WP_166524519.1">
    <property type="nucleotide sequence ID" value="NZ_JAAABI010000006.1"/>
</dbReference>
<sequence>MKNLKKYIYLLTLSILFFSCSSEEKLVEEVLATTPNGVVLRTISVNSSTFDFFDPAKEWSVTLEVQDAENGELLSEIDIYMTFINDGIGENETLVKTVSASTFSTGPFGLPRGDISISLSEALNALGLQNGDYDSADSFNIRLAAKLTDGREFTNRAAGTVLNGSFFNSPFAYSAQFFCELADASLFDGNYTVVEDVWVDYVPGDVVPVQFVSNFTFRILSTNNPFIANTGTSYMEVTIDPSTGSATMKVNEPFDYGIPIDVIGVGSVGTCTGSITLNLEFVGFATNQTFILVKN</sequence>
<organism evidence="2 3">
    <name type="scientific">Flagellimonas ochracea</name>
    <dbReference type="NCBI Taxonomy" id="2696472"/>
    <lineage>
        <taxon>Bacteria</taxon>
        <taxon>Pseudomonadati</taxon>
        <taxon>Bacteroidota</taxon>
        <taxon>Flavobacteriia</taxon>
        <taxon>Flavobacteriales</taxon>
        <taxon>Flavobacteriaceae</taxon>
        <taxon>Flagellimonas</taxon>
    </lineage>
</organism>
<keyword evidence="1" id="KW-0732">Signal</keyword>
<evidence type="ECO:0000256" key="1">
    <source>
        <dbReference type="SAM" id="SignalP"/>
    </source>
</evidence>
<proteinExistence type="predicted"/>
<name>A0A964TF94_9FLAO</name>